<evidence type="ECO:0000256" key="1">
    <source>
        <dbReference type="ARBA" id="ARBA00001286"/>
    </source>
</evidence>
<dbReference type="PANTHER" id="PTHR10815">
    <property type="entry name" value="METHYLATED-DNA--PROTEIN-CYSTEINE METHYLTRANSFERASE"/>
    <property type="match status" value="1"/>
</dbReference>
<dbReference type="Pfam" id="PF01035">
    <property type="entry name" value="DNA_binding_1"/>
    <property type="match status" value="1"/>
</dbReference>
<dbReference type="PROSITE" id="PS00374">
    <property type="entry name" value="MGMT"/>
    <property type="match status" value="1"/>
</dbReference>
<dbReference type="HAMAP" id="MF_00772">
    <property type="entry name" value="OGT"/>
    <property type="match status" value="1"/>
</dbReference>
<comment type="catalytic activity">
    <reaction evidence="1 9">
        <text>a 4-O-methyl-thymidine in DNA + L-cysteinyl-[protein] = a thymidine in DNA + S-methyl-L-cysteinyl-[protein]</text>
        <dbReference type="Rhea" id="RHEA:53428"/>
        <dbReference type="Rhea" id="RHEA-COMP:10131"/>
        <dbReference type="Rhea" id="RHEA-COMP:10132"/>
        <dbReference type="Rhea" id="RHEA-COMP:13555"/>
        <dbReference type="Rhea" id="RHEA-COMP:13556"/>
        <dbReference type="ChEBI" id="CHEBI:29950"/>
        <dbReference type="ChEBI" id="CHEBI:82612"/>
        <dbReference type="ChEBI" id="CHEBI:137386"/>
        <dbReference type="ChEBI" id="CHEBI:137387"/>
        <dbReference type="EC" id="2.1.1.63"/>
    </reaction>
</comment>
<evidence type="ECO:0000313" key="12">
    <source>
        <dbReference type="EMBL" id="MVN58398.1"/>
    </source>
</evidence>
<dbReference type="InterPro" id="IPR023546">
    <property type="entry name" value="MGMT"/>
</dbReference>
<comment type="miscellaneous">
    <text evidence="9">This enzyme catalyzes only one turnover and therefore is not strictly catalytic. According to one definition, an enzyme is a biocatalyst that acts repeatedly and over many reaction cycles.</text>
</comment>
<dbReference type="InterPro" id="IPR008332">
    <property type="entry name" value="MethylG_MeTrfase_N"/>
</dbReference>
<dbReference type="Pfam" id="PF02870">
    <property type="entry name" value="Methyltransf_1N"/>
    <property type="match status" value="1"/>
</dbReference>
<dbReference type="GO" id="GO:0003908">
    <property type="term" value="F:methylated-DNA-[protein]-cysteine S-methyltransferase activity"/>
    <property type="evidence" value="ECO:0007669"/>
    <property type="project" value="UniProtKB-UniRule"/>
</dbReference>
<evidence type="ECO:0000259" key="10">
    <source>
        <dbReference type="Pfam" id="PF01035"/>
    </source>
</evidence>
<keyword evidence="5 9" id="KW-0808">Transferase</keyword>
<dbReference type="SUPFAM" id="SSF53155">
    <property type="entry name" value="Methylated DNA-protein cysteine methyltransferase domain"/>
    <property type="match status" value="1"/>
</dbReference>
<feature type="domain" description="Methylguanine DNA methyltransferase ribonuclease-like" evidence="11">
    <location>
        <begin position="13"/>
        <end position="79"/>
    </location>
</feature>
<dbReference type="RefSeq" id="WP_114538579.1">
    <property type="nucleotide sequence ID" value="NZ_WPOO01000004.1"/>
</dbReference>
<evidence type="ECO:0000256" key="5">
    <source>
        <dbReference type="ARBA" id="ARBA00022679"/>
    </source>
</evidence>
<comment type="subcellular location">
    <subcellularLocation>
        <location evidence="9">Cytoplasm</location>
    </subcellularLocation>
</comment>
<dbReference type="EMBL" id="WPOO01000004">
    <property type="protein sequence ID" value="MVN58398.1"/>
    <property type="molecule type" value="Genomic_DNA"/>
</dbReference>
<dbReference type="EC" id="2.1.1.63" evidence="9"/>
<evidence type="ECO:0000256" key="2">
    <source>
        <dbReference type="ARBA" id="ARBA00008711"/>
    </source>
</evidence>
<dbReference type="SUPFAM" id="SSF46767">
    <property type="entry name" value="Methylated DNA-protein cysteine methyltransferase, C-terminal domain"/>
    <property type="match status" value="1"/>
</dbReference>
<evidence type="ECO:0000259" key="11">
    <source>
        <dbReference type="Pfam" id="PF02870"/>
    </source>
</evidence>
<dbReference type="GO" id="GO:0032259">
    <property type="term" value="P:methylation"/>
    <property type="evidence" value="ECO:0007669"/>
    <property type="project" value="UniProtKB-KW"/>
</dbReference>
<dbReference type="GO" id="GO:0006307">
    <property type="term" value="P:DNA alkylation repair"/>
    <property type="evidence" value="ECO:0007669"/>
    <property type="project" value="UniProtKB-UniRule"/>
</dbReference>
<dbReference type="GO" id="GO:0005737">
    <property type="term" value="C:cytoplasm"/>
    <property type="evidence" value="ECO:0007669"/>
    <property type="project" value="UniProtKB-SubCell"/>
</dbReference>
<feature type="active site" description="Nucleophile; methyl group acceptor" evidence="9">
    <location>
        <position position="142"/>
    </location>
</feature>
<name>A0A7K1T492_9ACTN</name>
<dbReference type="InterPro" id="IPR001497">
    <property type="entry name" value="MethylDNA_cys_MeTrfase_AS"/>
</dbReference>
<comment type="catalytic activity">
    <reaction evidence="8 9">
        <text>a 6-O-methyl-2'-deoxyguanosine in DNA + L-cysteinyl-[protein] = S-methyl-L-cysteinyl-[protein] + a 2'-deoxyguanosine in DNA</text>
        <dbReference type="Rhea" id="RHEA:24000"/>
        <dbReference type="Rhea" id="RHEA-COMP:10131"/>
        <dbReference type="Rhea" id="RHEA-COMP:10132"/>
        <dbReference type="Rhea" id="RHEA-COMP:11367"/>
        <dbReference type="Rhea" id="RHEA-COMP:11368"/>
        <dbReference type="ChEBI" id="CHEBI:29950"/>
        <dbReference type="ChEBI" id="CHEBI:82612"/>
        <dbReference type="ChEBI" id="CHEBI:85445"/>
        <dbReference type="ChEBI" id="CHEBI:85448"/>
        <dbReference type="EC" id="2.1.1.63"/>
    </reaction>
</comment>
<evidence type="ECO:0000256" key="6">
    <source>
        <dbReference type="ARBA" id="ARBA00022763"/>
    </source>
</evidence>
<comment type="similarity">
    <text evidence="2 9">Belongs to the MGMT family.</text>
</comment>
<reference evidence="12 13" key="1">
    <citation type="submission" date="2019-11" db="EMBL/GenBank/DDBJ databases">
        <title>Whole genome shotgun sequencing (WGS) data from Adlercreutzia equolifaciens ResAG-91, Eggerthella lenta MRI-F36, MRI-F37, MRI-F40, ResAG-49, ResAG-88, ResAG-121, ResAG-145, and Gordonibacter sp. ResAG-5, ResAG-26, ResAG-43, ResAG-50, ResAG-59.</title>
        <authorList>
            <person name="Stoll D.A."/>
            <person name="Danylec N."/>
            <person name="Franz C.M.A.P."/>
            <person name="Huch M."/>
        </authorList>
    </citation>
    <scope>NUCLEOTIDE SEQUENCE [LARGE SCALE GENOMIC DNA]</scope>
    <source>
        <strain evidence="12 13">ResAG-91</strain>
    </source>
</reference>
<keyword evidence="6 9" id="KW-0227">DNA damage</keyword>
<feature type="domain" description="Methylated-DNA-[protein]-cysteine S-methyltransferase DNA binding" evidence="10">
    <location>
        <begin position="87"/>
        <end position="171"/>
    </location>
</feature>
<evidence type="ECO:0000256" key="3">
    <source>
        <dbReference type="ARBA" id="ARBA00022490"/>
    </source>
</evidence>
<accession>A0A7K1T492</accession>
<dbReference type="InterPro" id="IPR036388">
    <property type="entry name" value="WH-like_DNA-bd_sf"/>
</dbReference>
<keyword evidence="7 9" id="KW-0234">DNA repair</keyword>
<dbReference type="FunFam" id="1.10.10.10:FF:000214">
    <property type="entry name" value="Methylated-DNA--protein-cysteine methyltransferase"/>
    <property type="match status" value="1"/>
</dbReference>
<keyword evidence="4 9" id="KW-0489">Methyltransferase</keyword>
<keyword evidence="13" id="KW-1185">Reference proteome</keyword>
<dbReference type="Proteomes" id="UP000488839">
    <property type="component" value="Unassembled WGS sequence"/>
</dbReference>
<gene>
    <name evidence="12" type="ORF">GO707_04030</name>
</gene>
<dbReference type="AlphaFoldDB" id="A0A7K1T492"/>
<comment type="function">
    <text evidence="9">Involved in the cellular defense against the biological effects of O6-methylguanine (O6-MeG) and O4-methylthymine (O4-MeT) in DNA. Repairs the methylated nucleobase in DNA by stoichiometrically transferring the methyl group to a cysteine residue in the enzyme. This is a suicide reaction: the enzyme is irreversibly inactivated.</text>
</comment>
<evidence type="ECO:0000313" key="13">
    <source>
        <dbReference type="Proteomes" id="UP000488839"/>
    </source>
</evidence>
<dbReference type="InterPro" id="IPR036631">
    <property type="entry name" value="MGMT_N_sf"/>
</dbReference>
<dbReference type="PANTHER" id="PTHR10815:SF5">
    <property type="entry name" value="METHYLATED-DNA--PROTEIN-CYSTEINE METHYLTRANSFERASE"/>
    <property type="match status" value="1"/>
</dbReference>
<organism evidence="12 13">
    <name type="scientific">Adlercreutzia rubneri</name>
    <dbReference type="NCBI Taxonomy" id="2916441"/>
    <lineage>
        <taxon>Bacteria</taxon>
        <taxon>Bacillati</taxon>
        <taxon>Actinomycetota</taxon>
        <taxon>Coriobacteriia</taxon>
        <taxon>Eggerthellales</taxon>
        <taxon>Eggerthellaceae</taxon>
        <taxon>Adlercreutzia</taxon>
    </lineage>
</organism>
<evidence type="ECO:0000256" key="8">
    <source>
        <dbReference type="ARBA" id="ARBA00049348"/>
    </source>
</evidence>
<dbReference type="InterPro" id="IPR014048">
    <property type="entry name" value="MethylDNA_cys_MeTrfase_DNA-bd"/>
</dbReference>
<keyword evidence="3 9" id="KW-0963">Cytoplasm</keyword>
<dbReference type="Gene3D" id="3.30.160.70">
    <property type="entry name" value="Methylated DNA-protein cysteine methyltransferase domain"/>
    <property type="match status" value="1"/>
</dbReference>
<evidence type="ECO:0000256" key="4">
    <source>
        <dbReference type="ARBA" id="ARBA00022603"/>
    </source>
</evidence>
<protein>
    <recommendedName>
        <fullName evidence="9">Methylated-DNA--protein-cysteine methyltransferase</fullName>
        <ecNumber evidence="9">2.1.1.63</ecNumber>
    </recommendedName>
    <alternativeName>
        <fullName evidence="9">6-O-methylguanine-DNA methyltransferase</fullName>
        <shortName evidence="9">MGMT</shortName>
    </alternativeName>
    <alternativeName>
        <fullName evidence="9">O-6-methylguanine-DNA-alkyltransferase</fullName>
    </alternativeName>
</protein>
<dbReference type="CDD" id="cd06445">
    <property type="entry name" value="ATase"/>
    <property type="match status" value="1"/>
</dbReference>
<evidence type="ECO:0000256" key="9">
    <source>
        <dbReference type="HAMAP-Rule" id="MF_00772"/>
    </source>
</evidence>
<sequence length="185" mass="19585">MAIKTDAYYASCTYDSPVGMLTLAASEEGLKGLWLNGQKYFAGTLDRPMTEGANDHLDQASHWLDAYFAGESPAIAALSLAPNGSGFQQAVWKLLCEIPSGEVRTYGDLAKDVATHLGKESMSAQAVGGAVGRNPISIIVPCHRVVGAHESLTGYAGGINRKLWLLEHEGVDCSGFHIPAHSTAP</sequence>
<dbReference type="Gene3D" id="1.10.10.10">
    <property type="entry name" value="Winged helix-like DNA-binding domain superfamily/Winged helix DNA-binding domain"/>
    <property type="match status" value="1"/>
</dbReference>
<proteinExistence type="inferred from homology"/>
<dbReference type="InterPro" id="IPR036217">
    <property type="entry name" value="MethylDNA_cys_MeTrfase_DNAb"/>
</dbReference>
<comment type="caution">
    <text evidence="12">The sequence shown here is derived from an EMBL/GenBank/DDBJ whole genome shotgun (WGS) entry which is preliminary data.</text>
</comment>
<dbReference type="NCBIfam" id="TIGR00589">
    <property type="entry name" value="ogt"/>
    <property type="match status" value="1"/>
</dbReference>
<evidence type="ECO:0000256" key="7">
    <source>
        <dbReference type="ARBA" id="ARBA00023204"/>
    </source>
</evidence>